<gene>
    <name evidence="1" type="ORF">EK21DRAFT_118381</name>
</gene>
<protein>
    <submittedName>
        <fullName evidence="1">Uncharacterized protein</fullName>
    </submittedName>
</protein>
<evidence type="ECO:0000313" key="1">
    <source>
        <dbReference type="EMBL" id="KAF2023847.1"/>
    </source>
</evidence>
<dbReference type="Proteomes" id="UP000799777">
    <property type="component" value="Unassembled WGS sequence"/>
</dbReference>
<dbReference type="OrthoDB" id="3668232at2759"/>
<sequence length="166" mass="19440">MVLFDQSFDFGQGILRPYLGPGVQAHFDISIDQIEPLTKSLEHLQIIDSESRVPNYFDYVSPVTTLVHFENPRVFHIAYELLVSRPQYGRLPIEDLLPEKLEVLFIERPQVGITTVLDEILHFKAHSSTLRQVELYPRNDRGDDCETFKYKFHDTWQRLEDADICF</sequence>
<dbReference type="AlphaFoldDB" id="A0A9P4GXL4"/>
<comment type="caution">
    <text evidence="1">The sequence shown here is derived from an EMBL/GenBank/DDBJ whole genome shotgun (WGS) entry which is preliminary data.</text>
</comment>
<proteinExistence type="predicted"/>
<reference evidence="1" key="1">
    <citation type="journal article" date="2020" name="Stud. Mycol.">
        <title>101 Dothideomycetes genomes: a test case for predicting lifestyles and emergence of pathogens.</title>
        <authorList>
            <person name="Haridas S."/>
            <person name="Albert R."/>
            <person name="Binder M."/>
            <person name="Bloem J."/>
            <person name="Labutti K."/>
            <person name="Salamov A."/>
            <person name="Andreopoulos B."/>
            <person name="Baker S."/>
            <person name="Barry K."/>
            <person name="Bills G."/>
            <person name="Bluhm B."/>
            <person name="Cannon C."/>
            <person name="Castanera R."/>
            <person name="Culley D."/>
            <person name="Daum C."/>
            <person name="Ezra D."/>
            <person name="Gonzalez J."/>
            <person name="Henrissat B."/>
            <person name="Kuo A."/>
            <person name="Liang C."/>
            <person name="Lipzen A."/>
            <person name="Lutzoni F."/>
            <person name="Magnuson J."/>
            <person name="Mondo S."/>
            <person name="Nolan M."/>
            <person name="Ohm R."/>
            <person name="Pangilinan J."/>
            <person name="Park H.-J."/>
            <person name="Ramirez L."/>
            <person name="Alfaro M."/>
            <person name="Sun H."/>
            <person name="Tritt A."/>
            <person name="Yoshinaga Y."/>
            <person name="Zwiers L.-H."/>
            <person name="Turgeon B."/>
            <person name="Goodwin S."/>
            <person name="Spatafora J."/>
            <person name="Crous P."/>
            <person name="Grigoriev I."/>
        </authorList>
    </citation>
    <scope>NUCLEOTIDE SEQUENCE</scope>
    <source>
        <strain evidence="1">CBS 110217</strain>
    </source>
</reference>
<keyword evidence="2" id="KW-1185">Reference proteome</keyword>
<evidence type="ECO:0000313" key="2">
    <source>
        <dbReference type="Proteomes" id="UP000799777"/>
    </source>
</evidence>
<accession>A0A9P4GXL4</accession>
<organism evidence="1 2">
    <name type="scientific">Setomelanomma holmii</name>
    <dbReference type="NCBI Taxonomy" id="210430"/>
    <lineage>
        <taxon>Eukaryota</taxon>
        <taxon>Fungi</taxon>
        <taxon>Dikarya</taxon>
        <taxon>Ascomycota</taxon>
        <taxon>Pezizomycotina</taxon>
        <taxon>Dothideomycetes</taxon>
        <taxon>Pleosporomycetidae</taxon>
        <taxon>Pleosporales</taxon>
        <taxon>Pleosporineae</taxon>
        <taxon>Phaeosphaeriaceae</taxon>
        <taxon>Setomelanomma</taxon>
    </lineage>
</organism>
<name>A0A9P4GXL4_9PLEO</name>
<dbReference type="EMBL" id="ML978321">
    <property type="protein sequence ID" value="KAF2023847.1"/>
    <property type="molecule type" value="Genomic_DNA"/>
</dbReference>